<dbReference type="InterPro" id="IPR013196">
    <property type="entry name" value="HTH_11"/>
</dbReference>
<dbReference type="PIRSF" id="PIRSF016838">
    <property type="entry name" value="PafC"/>
    <property type="match status" value="1"/>
</dbReference>
<reference evidence="4 5" key="1">
    <citation type="submission" date="2016-10" db="EMBL/GenBank/DDBJ databases">
        <authorList>
            <person name="de Groot N.N."/>
        </authorList>
    </citation>
    <scope>NUCLEOTIDE SEQUENCE [LARGE SCALE GENOMIC DNA]</scope>
    <source>
        <strain evidence="4 5">CGMCC 1.7031</strain>
    </source>
</reference>
<dbReference type="PANTHER" id="PTHR34580">
    <property type="match status" value="1"/>
</dbReference>
<evidence type="ECO:0000256" key="1">
    <source>
        <dbReference type="ARBA" id="ARBA00023015"/>
    </source>
</evidence>
<dbReference type="InterPro" id="IPR026881">
    <property type="entry name" value="WYL_dom"/>
</dbReference>
<dbReference type="PROSITE" id="PS52050">
    <property type="entry name" value="WYL"/>
    <property type="match status" value="1"/>
</dbReference>
<dbReference type="PANTHER" id="PTHR34580:SF3">
    <property type="entry name" value="PROTEIN PAFB"/>
    <property type="match status" value="1"/>
</dbReference>
<dbReference type="SMART" id="SM00420">
    <property type="entry name" value="HTH_DEOR"/>
    <property type="match status" value="1"/>
</dbReference>
<dbReference type="Gene3D" id="1.10.10.10">
    <property type="entry name" value="Winged helix-like DNA-binding domain superfamily/Winged helix DNA-binding domain"/>
    <property type="match status" value="1"/>
</dbReference>
<evidence type="ECO:0000259" key="3">
    <source>
        <dbReference type="PROSITE" id="PS51000"/>
    </source>
</evidence>
<keyword evidence="4" id="KW-0238">DNA-binding</keyword>
<keyword evidence="1" id="KW-0805">Transcription regulation</keyword>
<dbReference type="Pfam" id="PF13280">
    <property type="entry name" value="WYL"/>
    <property type="match status" value="1"/>
</dbReference>
<evidence type="ECO:0000313" key="4">
    <source>
        <dbReference type="EMBL" id="SCX81394.1"/>
    </source>
</evidence>
<evidence type="ECO:0000313" key="5">
    <source>
        <dbReference type="Proteomes" id="UP000199354"/>
    </source>
</evidence>
<dbReference type="SUPFAM" id="SSF46785">
    <property type="entry name" value="Winged helix' DNA-binding domain"/>
    <property type="match status" value="1"/>
</dbReference>
<feature type="domain" description="HTH deoR-type" evidence="3">
    <location>
        <begin position="27"/>
        <end position="82"/>
    </location>
</feature>
<dbReference type="GO" id="GO:0003677">
    <property type="term" value="F:DNA binding"/>
    <property type="evidence" value="ECO:0007669"/>
    <property type="project" value="UniProtKB-KW"/>
</dbReference>
<dbReference type="Pfam" id="PF25583">
    <property type="entry name" value="WCX"/>
    <property type="match status" value="1"/>
</dbReference>
<dbReference type="InterPro" id="IPR036390">
    <property type="entry name" value="WH_DNA-bd_sf"/>
</dbReference>
<sequence length="337" mass="39219">MDCIFLSAAETAKVCLFLGYIQPTMNRFDRITAILIQLQSKKIVKAQDLADRFEISLRTVYRDIRSLEEAGVPLYGEAGVGYSLVDGYRLPPIMFTREEAMTFVTAEKFMAQFTDAATRSSYQSAMYKMKAVLRGDEKDLVENIEDRILVRKRFQPQQSAPENALDCILQCIAEQRAARLHYETFDAQQRTERTIEPIGIFHENQFWYVVAWCHLRGDYRQFRTDRMTQICATDTPFHKKHPDFKEYLEQSEKNHAVETVVIRVPKKIVAYMQGQRHYFGFAAETDLGTHVEMTFHTLYMEGFARWLLMFADHAEIVQPTHLKTQLRDLVAQISQNL</sequence>
<dbReference type="AlphaFoldDB" id="A0A1G5AU44"/>
<keyword evidence="2" id="KW-0804">Transcription</keyword>
<dbReference type="PROSITE" id="PS51000">
    <property type="entry name" value="HTH_DEOR_2"/>
    <property type="match status" value="1"/>
</dbReference>
<dbReference type="InterPro" id="IPR051534">
    <property type="entry name" value="CBASS_pafABC_assoc_protein"/>
</dbReference>
<organism evidence="4 5">
    <name type="scientific">Flavobacterium caeni</name>
    <dbReference type="NCBI Taxonomy" id="490189"/>
    <lineage>
        <taxon>Bacteria</taxon>
        <taxon>Pseudomonadati</taxon>
        <taxon>Bacteroidota</taxon>
        <taxon>Flavobacteriia</taxon>
        <taxon>Flavobacteriales</taxon>
        <taxon>Flavobacteriaceae</taxon>
        <taxon>Flavobacterium</taxon>
    </lineage>
</organism>
<name>A0A1G5AU44_9FLAO</name>
<protein>
    <submittedName>
        <fullName evidence="4">Predicted DNA-binding transcriptional regulator YafY, contains an HTH and WYL domains</fullName>
    </submittedName>
</protein>
<dbReference type="InterPro" id="IPR001034">
    <property type="entry name" value="DeoR_HTH"/>
</dbReference>
<dbReference type="EMBL" id="FMVF01000002">
    <property type="protein sequence ID" value="SCX81394.1"/>
    <property type="molecule type" value="Genomic_DNA"/>
</dbReference>
<dbReference type="GO" id="GO:0003700">
    <property type="term" value="F:DNA-binding transcription factor activity"/>
    <property type="evidence" value="ECO:0007669"/>
    <property type="project" value="InterPro"/>
</dbReference>
<proteinExistence type="predicted"/>
<dbReference type="Pfam" id="PF08279">
    <property type="entry name" value="HTH_11"/>
    <property type="match status" value="1"/>
</dbReference>
<evidence type="ECO:0000256" key="2">
    <source>
        <dbReference type="ARBA" id="ARBA00023163"/>
    </source>
</evidence>
<keyword evidence="5" id="KW-1185">Reference proteome</keyword>
<dbReference type="InterPro" id="IPR036388">
    <property type="entry name" value="WH-like_DNA-bd_sf"/>
</dbReference>
<accession>A0A1G5AU44</accession>
<dbReference type="InterPro" id="IPR057727">
    <property type="entry name" value="WCX_dom"/>
</dbReference>
<dbReference type="STRING" id="490189.SAMN02927903_00154"/>
<dbReference type="InterPro" id="IPR028349">
    <property type="entry name" value="PafC-like"/>
</dbReference>
<gene>
    <name evidence="4" type="ORF">SAMN02927903_00154</name>
</gene>
<dbReference type="Proteomes" id="UP000199354">
    <property type="component" value="Unassembled WGS sequence"/>
</dbReference>